<dbReference type="OrthoDB" id="5953293at2"/>
<dbReference type="EMBL" id="PIPM01000007">
    <property type="protein sequence ID" value="RUO32704.1"/>
    <property type="molecule type" value="Genomic_DNA"/>
</dbReference>
<dbReference type="PROSITE" id="PS50006">
    <property type="entry name" value="FHA_DOMAIN"/>
    <property type="match status" value="1"/>
</dbReference>
<evidence type="ECO:0000313" key="2">
    <source>
        <dbReference type="EMBL" id="RUO32704.1"/>
    </source>
</evidence>
<dbReference type="SUPFAM" id="SSF49879">
    <property type="entry name" value="SMAD/FHA domain"/>
    <property type="match status" value="1"/>
</dbReference>
<dbReference type="CDD" id="cd00060">
    <property type="entry name" value="FHA"/>
    <property type="match status" value="1"/>
</dbReference>
<dbReference type="Pfam" id="PF00498">
    <property type="entry name" value="FHA"/>
    <property type="match status" value="1"/>
</dbReference>
<evidence type="ECO:0000313" key="3">
    <source>
        <dbReference type="Proteomes" id="UP000288405"/>
    </source>
</evidence>
<evidence type="ECO:0000259" key="1">
    <source>
        <dbReference type="PROSITE" id="PS50006"/>
    </source>
</evidence>
<dbReference type="Proteomes" id="UP000288405">
    <property type="component" value="Unassembled WGS sequence"/>
</dbReference>
<name>A0A432WG02_9GAMM</name>
<sequence length="277" mass="31215">MPLRLQLRYPHRPTESHILFEGKDYLLGRADDCDIVIDDPQVSRYHARLEARTGKWTLNDHNSQNGCYVGDEKVRTLYLAKFAEVTLGPVQCRFEQVGHRQITAESSFRQWRAKFLNSASEQMFRETSLNRLLLSATETLSTILSSDRAAVIFLDDQGDISRCSGYPAWLDTENFTGSRTAIKQAINTGKPVVLSTVSSDPLLSQAKSIVKNHIQALLCYPVVHQGKIVAVLYADSTVEQRSFLDTDLVIVRAFARQLSMALQIQDIEQRLSTLQAV</sequence>
<dbReference type="InterPro" id="IPR029016">
    <property type="entry name" value="GAF-like_dom_sf"/>
</dbReference>
<comment type="caution">
    <text evidence="2">The sequence shown here is derived from an EMBL/GenBank/DDBJ whole genome shotgun (WGS) entry which is preliminary data.</text>
</comment>
<dbReference type="InterPro" id="IPR003018">
    <property type="entry name" value="GAF"/>
</dbReference>
<dbReference type="SUPFAM" id="SSF55781">
    <property type="entry name" value="GAF domain-like"/>
    <property type="match status" value="1"/>
</dbReference>
<dbReference type="SMART" id="SM00240">
    <property type="entry name" value="FHA"/>
    <property type="match status" value="1"/>
</dbReference>
<dbReference type="InterPro" id="IPR050923">
    <property type="entry name" value="Cell_Proc_Reg/RNA_Proc"/>
</dbReference>
<dbReference type="Gene3D" id="3.30.450.40">
    <property type="match status" value="1"/>
</dbReference>
<proteinExistence type="predicted"/>
<organism evidence="2 3">
    <name type="scientific">Aliidiomarina sanyensis</name>
    <dbReference type="NCBI Taxonomy" id="1249555"/>
    <lineage>
        <taxon>Bacteria</taxon>
        <taxon>Pseudomonadati</taxon>
        <taxon>Pseudomonadota</taxon>
        <taxon>Gammaproteobacteria</taxon>
        <taxon>Alteromonadales</taxon>
        <taxon>Idiomarinaceae</taxon>
        <taxon>Aliidiomarina</taxon>
    </lineage>
</organism>
<dbReference type="InterPro" id="IPR008984">
    <property type="entry name" value="SMAD_FHA_dom_sf"/>
</dbReference>
<accession>A0A432WG02</accession>
<gene>
    <name evidence="2" type="ORF">CWE11_07980</name>
</gene>
<dbReference type="SMART" id="SM00065">
    <property type="entry name" value="GAF"/>
    <property type="match status" value="1"/>
</dbReference>
<dbReference type="RefSeq" id="WP_126777088.1">
    <property type="nucleotide sequence ID" value="NZ_PIPM01000007.1"/>
</dbReference>
<protein>
    <recommendedName>
        <fullName evidence="1">FHA domain-containing protein</fullName>
    </recommendedName>
</protein>
<dbReference type="AlphaFoldDB" id="A0A432WG02"/>
<dbReference type="Gene3D" id="2.60.200.20">
    <property type="match status" value="1"/>
</dbReference>
<dbReference type="InterPro" id="IPR000253">
    <property type="entry name" value="FHA_dom"/>
</dbReference>
<reference evidence="2 3" key="1">
    <citation type="journal article" date="2011" name="Front. Microbiol.">
        <title>Genomic signatures of strain selection and enhancement in Bacillus atrophaeus var. globigii, a historical biowarfare simulant.</title>
        <authorList>
            <person name="Gibbons H.S."/>
            <person name="Broomall S.M."/>
            <person name="McNew L.A."/>
            <person name="Daligault H."/>
            <person name="Chapman C."/>
            <person name="Bruce D."/>
            <person name="Karavis M."/>
            <person name="Krepps M."/>
            <person name="McGregor P.A."/>
            <person name="Hong C."/>
            <person name="Park K.H."/>
            <person name="Akmal A."/>
            <person name="Feldman A."/>
            <person name="Lin J.S."/>
            <person name="Chang W.E."/>
            <person name="Higgs B.W."/>
            <person name="Demirev P."/>
            <person name="Lindquist J."/>
            <person name="Liem A."/>
            <person name="Fochler E."/>
            <person name="Read T.D."/>
            <person name="Tapia R."/>
            <person name="Johnson S."/>
            <person name="Bishop-Lilly K.A."/>
            <person name="Detter C."/>
            <person name="Han C."/>
            <person name="Sozhamannan S."/>
            <person name="Rosenzweig C.N."/>
            <person name="Skowronski E.W."/>
        </authorList>
    </citation>
    <scope>NUCLEOTIDE SEQUENCE [LARGE SCALE GENOMIC DNA]</scope>
    <source>
        <strain evidence="2 3">GYP-17</strain>
    </source>
</reference>
<feature type="domain" description="FHA" evidence="1">
    <location>
        <begin position="25"/>
        <end position="74"/>
    </location>
</feature>
<keyword evidence="3" id="KW-1185">Reference proteome</keyword>
<dbReference type="PANTHER" id="PTHR23308">
    <property type="entry name" value="NUCLEAR INHIBITOR OF PROTEIN PHOSPHATASE-1"/>
    <property type="match status" value="1"/>
</dbReference>
<dbReference type="Pfam" id="PF01590">
    <property type="entry name" value="GAF"/>
    <property type="match status" value="1"/>
</dbReference>